<dbReference type="SUPFAM" id="SSF47473">
    <property type="entry name" value="EF-hand"/>
    <property type="match status" value="1"/>
</dbReference>
<dbReference type="InterPro" id="IPR011992">
    <property type="entry name" value="EF-hand-dom_pair"/>
</dbReference>
<evidence type="ECO:0000313" key="2">
    <source>
        <dbReference type="Proteomes" id="UP000887574"/>
    </source>
</evidence>
<reference evidence="3" key="1">
    <citation type="submission" date="2022-11" db="UniProtKB">
        <authorList>
            <consortium name="WormBaseParasite"/>
        </authorList>
    </citation>
    <scope>IDENTIFICATION</scope>
</reference>
<dbReference type="PANTHER" id="PTHR23055:SF167">
    <property type="entry name" value="EF-HAND DOMAIN-CONTAINING PROTEIN"/>
    <property type="match status" value="1"/>
</dbReference>
<protein>
    <submittedName>
        <fullName evidence="3">Uncharacterized protein</fullName>
    </submittedName>
</protein>
<dbReference type="GO" id="GO:0005509">
    <property type="term" value="F:calcium ion binding"/>
    <property type="evidence" value="ECO:0007669"/>
    <property type="project" value="InterPro"/>
</dbReference>
<evidence type="ECO:0000256" key="1">
    <source>
        <dbReference type="ARBA" id="ARBA00022737"/>
    </source>
</evidence>
<keyword evidence="1" id="KW-0677">Repeat</keyword>
<evidence type="ECO:0000313" key="3">
    <source>
        <dbReference type="WBParaSite" id="jg16342"/>
    </source>
</evidence>
<dbReference type="Proteomes" id="UP000887574">
    <property type="component" value="Unplaced"/>
</dbReference>
<dbReference type="Gene3D" id="1.10.238.10">
    <property type="entry name" value="EF-hand"/>
    <property type="match status" value="1"/>
</dbReference>
<organism evidence="2 3">
    <name type="scientific">Ditylenchus dipsaci</name>
    <dbReference type="NCBI Taxonomy" id="166011"/>
    <lineage>
        <taxon>Eukaryota</taxon>
        <taxon>Metazoa</taxon>
        <taxon>Ecdysozoa</taxon>
        <taxon>Nematoda</taxon>
        <taxon>Chromadorea</taxon>
        <taxon>Rhabditida</taxon>
        <taxon>Tylenchina</taxon>
        <taxon>Tylenchomorpha</taxon>
        <taxon>Sphaerularioidea</taxon>
        <taxon>Anguinidae</taxon>
        <taxon>Anguininae</taxon>
        <taxon>Ditylenchus</taxon>
    </lineage>
</organism>
<dbReference type="AlphaFoldDB" id="A0A915D6T8"/>
<proteinExistence type="predicted"/>
<accession>A0A915D6T8</accession>
<sequence>MAIPIVDDPYSNNTSALIWTSLDNLEPIYAFYRPESLDSICAKTKFSKKEAQLIYRSFKQGCPNGIVNLKQFQEIFAQFFLRDGDQKISFEIFVICLSVITRGTLAEKFHWIFTLYDIERRDSIGQHEILTVTQAIYELLGRKATPIVTKGHVIDHVIDVYNKLCTNGDTQIGRRKFVEMCLDSKDICESLDRFNTIF</sequence>
<dbReference type="WBParaSite" id="jg16342">
    <property type="protein sequence ID" value="jg16342"/>
    <property type="gene ID" value="jg16342"/>
</dbReference>
<dbReference type="PANTHER" id="PTHR23055">
    <property type="entry name" value="CALCIUM BINDING PROTEINS"/>
    <property type="match status" value="1"/>
</dbReference>
<name>A0A915D6T8_9BILA</name>
<keyword evidence="2" id="KW-1185">Reference proteome</keyword>
<dbReference type="InterPro" id="IPR028846">
    <property type="entry name" value="Recoverin"/>
</dbReference>